<proteinExistence type="predicted"/>
<sequence>MPRIDFPNAISKRGSLPRILSSSKKNSLLSPLNTSFIAGEWEDSRGDPSSRQNPLKQEAEYGEYHNSTSPSTARAIKRSTSLLPLRTRRIFTPPLTGTKPEIETKESEVIDNCQEIRVNKMITVRRGPQVHIPIRKVRCQLTAPAITLETSDSSVPTPNEILIALVDFFAPPTEVKGKLTELEQQATFLDDPHITTAEQMSLDDSMEYLRHSPMNSISCVQHPSVTASTKAVFKHKVDEDDINGSQIPYFSQASGMTGNQSSAGTDLSMKCEPKHPPLTLGGVIGSRRQRSTSQSYNNSQTLDQLNPSLAEALAAMRSKSDITSKSFGTSQNSSDWFSNRRESLPTRMSGPVKLEAVTPTNSSSAQCANGSTSGHLVSFNGHTTEVPEEIRCHLCDYPMKLCIRKSKYKGEIREYAAYRCLRKGCQTFRSVRKVIDPDFPCPRKRKFEEVFDPGNVSSHVSAKTDDGRTGHSNFVRSNLSSKAEGTLLYIPGRVSYEQVEQMQKFAIGILGKIGGTTVDNVSKPLFAYVNMTAQDIDDNLRTDDGQKKLQHIIMHSPQPPLPGFEVLQSRMDLPSPFNPFTSVSQVTKSVFNPSRSFSQTRVSIPTTSAYTQSSAPPSTIFAPNPCTEIYPDSYIPTLQTAPHSVCGMAMQALVPNFKSHHQYTNGLIW</sequence>
<organism evidence="2 3">
    <name type="scientific">Haemonchus contortus</name>
    <name type="common">Barber pole worm</name>
    <dbReference type="NCBI Taxonomy" id="6289"/>
    <lineage>
        <taxon>Eukaryota</taxon>
        <taxon>Metazoa</taxon>
        <taxon>Ecdysozoa</taxon>
        <taxon>Nematoda</taxon>
        <taxon>Chromadorea</taxon>
        <taxon>Rhabditida</taxon>
        <taxon>Rhabditina</taxon>
        <taxon>Rhabditomorpha</taxon>
        <taxon>Strongyloidea</taxon>
        <taxon>Trichostrongylidae</taxon>
        <taxon>Haemonchus</taxon>
    </lineage>
</organism>
<dbReference type="Proteomes" id="UP000025227">
    <property type="component" value="Unplaced"/>
</dbReference>
<feature type="region of interest" description="Disordered" evidence="1">
    <location>
        <begin position="248"/>
        <end position="267"/>
    </location>
</feature>
<accession>A0A7I5EDX0</accession>
<dbReference type="AlphaFoldDB" id="A0A7I5EDX0"/>
<reference evidence="3" key="1">
    <citation type="submission" date="2020-12" db="UniProtKB">
        <authorList>
            <consortium name="WormBaseParasite"/>
        </authorList>
    </citation>
    <scope>IDENTIFICATION</scope>
    <source>
        <strain evidence="3">MHco3</strain>
    </source>
</reference>
<feature type="region of interest" description="Disordered" evidence="1">
    <location>
        <begin position="277"/>
        <end position="303"/>
    </location>
</feature>
<dbReference type="OrthoDB" id="5832385at2759"/>
<protein>
    <submittedName>
        <fullName evidence="3">Nucleic acid binding protein</fullName>
    </submittedName>
</protein>
<evidence type="ECO:0000256" key="1">
    <source>
        <dbReference type="SAM" id="MobiDB-lite"/>
    </source>
</evidence>
<feature type="compositionally biased region" description="Polar residues" evidence="1">
    <location>
        <begin position="248"/>
        <end position="265"/>
    </location>
</feature>
<evidence type="ECO:0000313" key="3">
    <source>
        <dbReference type="WBParaSite" id="HCON_00172340-00006"/>
    </source>
</evidence>
<keyword evidence="2" id="KW-1185">Reference proteome</keyword>
<name>A0A7I5EDX0_HAECO</name>
<evidence type="ECO:0000313" key="2">
    <source>
        <dbReference type="Proteomes" id="UP000025227"/>
    </source>
</evidence>
<dbReference type="WBParaSite" id="HCON_00172340-00006">
    <property type="protein sequence ID" value="HCON_00172340-00006"/>
    <property type="gene ID" value="HCON_00172340"/>
</dbReference>
<feature type="compositionally biased region" description="Polar residues" evidence="1">
    <location>
        <begin position="291"/>
        <end position="303"/>
    </location>
</feature>